<keyword evidence="6" id="KW-0547">Nucleotide-binding</keyword>
<dbReference type="AlphaFoldDB" id="A0A934S192"/>
<reference evidence="13" key="1">
    <citation type="submission" date="2021-01" db="EMBL/GenBank/DDBJ databases">
        <title>Modified the classification status of verrucomicrobia.</title>
        <authorList>
            <person name="Feng X."/>
        </authorList>
    </citation>
    <scope>NUCLEOTIDE SEQUENCE</scope>
    <source>
        <strain evidence="13">KCTC 13126</strain>
    </source>
</reference>
<evidence type="ECO:0000259" key="12">
    <source>
        <dbReference type="Pfam" id="PF00224"/>
    </source>
</evidence>
<feature type="domain" description="Pyruvate kinase barrel" evidence="12">
    <location>
        <begin position="131"/>
        <end position="285"/>
    </location>
</feature>
<keyword evidence="7" id="KW-0418">Kinase</keyword>
<evidence type="ECO:0000256" key="10">
    <source>
        <dbReference type="ARBA" id="ARBA00023152"/>
    </source>
</evidence>
<dbReference type="InterPro" id="IPR011037">
    <property type="entry name" value="Pyrv_Knase-like_insert_dom_sf"/>
</dbReference>
<name>A0A934S192_9BACT</name>
<dbReference type="GO" id="GO:0000287">
    <property type="term" value="F:magnesium ion binding"/>
    <property type="evidence" value="ECO:0007669"/>
    <property type="project" value="InterPro"/>
</dbReference>
<keyword evidence="5" id="KW-0479">Metal-binding</keyword>
<dbReference type="InterPro" id="IPR015813">
    <property type="entry name" value="Pyrv/PenolPyrv_kinase-like_dom"/>
</dbReference>
<dbReference type="InterPro" id="IPR001697">
    <property type="entry name" value="Pyr_Knase"/>
</dbReference>
<dbReference type="Gene3D" id="3.20.20.60">
    <property type="entry name" value="Phosphoenolpyruvate-binding domains"/>
    <property type="match status" value="2"/>
</dbReference>
<evidence type="ECO:0000313" key="13">
    <source>
        <dbReference type="EMBL" id="MBK1877599.1"/>
    </source>
</evidence>
<dbReference type="NCBIfam" id="NF011314">
    <property type="entry name" value="PRK14725.1"/>
    <property type="match status" value="1"/>
</dbReference>
<comment type="similarity">
    <text evidence="2">Belongs to the pyruvate kinase family.</text>
</comment>
<feature type="domain" description="Pyruvate kinase barrel" evidence="12">
    <location>
        <begin position="358"/>
        <end position="579"/>
    </location>
</feature>
<keyword evidence="8" id="KW-0067">ATP-binding</keyword>
<comment type="pathway">
    <text evidence="1">Carbohydrate degradation; glycolysis; pyruvate from D-glyceraldehyde 3-phosphate: step 5/5.</text>
</comment>
<dbReference type="RefSeq" id="WP_200355813.1">
    <property type="nucleotide sequence ID" value="NZ_JAENIL010000020.1"/>
</dbReference>
<dbReference type="Proteomes" id="UP000617628">
    <property type="component" value="Unassembled WGS sequence"/>
</dbReference>
<dbReference type="EC" id="2.7.1.40" evidence="3"/>
<keyword evidence="9" id="KW-0460">Magnesium</keyword>
<keyword evidence="11" id="KW-0670">Pyruvate</keyword>
<evidence type="ECO:0000256" key="7">
    <source>
        <dbReference type="ARBA" id="ARBA00022777"/>
    </source>
</evidence>
<dbReference type="Pfam" id="PF00224">
    <property type="entry name" value="PK"/>
    <property type="match status" value="2"/>
</dbReference>
<comment type="caution">
    <text evidence="13">The sequence shown here is derived from an EMBL/GenBank/DDBJ whole genome shotgun (WGS) entry which is preliminary data.</text>
</comment>
<evidence type="ECO:0000256" key="3">
    <source>
        <dbReference type="ARBA" id="ARBA00012142"/>
    </source>
</evidence>
<dbReference type="GO" id="GO:0004743">
    <property type="term" value="F:pyruvate kinase activity"/>
    <property type="evidence" value="ECO:0007669"/>
    <property type="project" value="UniProtKB-EC"/>
</dbReference>
<evidence type="ECO:0000256" key="1">
    <source>
        <dbReference type="ARBA" id="ARBA00004997"/>
    </source>
</evidence>
<evidence type="ECO:0000256" key="2">
    <source>
        <dbReference type="ARBA" id="ARBA00008663"/>
    </source>
</evidence>
<keyword evidence="10" id="KW-0324">Glycolysis</keyword>
<evidence type="ECO:0000256" key="9">
    <source>
        <dbReference type="ARBA" id="ARBA00022842"/>
    </source>
</evidence>
<dbReference type="GO" id="GO:0016301">
    <property type="term" value="F:kinase activity"/>
    <property type="evidence" value="ECO:0007669"/>
    <property type="project" value="UniProtKB-KW"/>
</dbReference>
<organism evidence="13 14">
    <name type="scientific">Pelagicoccus mobilis</name>
    <dbReference type="NCBI Taxonomy" id="415221"/>
    <lineage>
        <taxon>Bacteria</taxon>
        <taxon>Pseudomonadati</taxon>
        <taxon>Verrucomicrobiota</taxon>
        <taxon>Opitutia</taxon>
        <taxon>Puniceicoccales</taxon>
        <taxon>Pelagicoccaceae</taxon>
        <taxon>Pelagicoccus</taxon>
    </lineage>
</organism>
<dbReference type="InterPro" id="IPR015793">
    <property type="entry name" value="Pyrv_Knase_brl"/>
</dbReference>
<dbReference type="GO" id="GO:0005524">
    <property type="term" value="F:ATP binding"/>
    <property type="evidence" value="ECO:0007669"/>
    <property type="project" value="UniProtKB-KW"/>
</dbReference>
<dbReference type="GO" id="GO:0030955">
    <property type="term" value="F:potassium ion binding"/>
    <property type="evidence" value="ECO:0007669"/>
    <property type="project" value="InterPro"/>
</dbReference>
<protein>
    <recommendedName>
        <fullName evidence="3">pyruvate kinase</fullName>
        <ecNumber evidence="3">2.7.1.40</ecNumber>
    </recommendedName>
</protein>
<dbReference type="SUPFAM" id="SSF51621">
    <property type="entry name" value="Phosphoenolpyruvate/pyruvate domain"/>
    <property type="match status" value="1"/>
</dbReference>
<dbReference type="EMBL" id="JAENIL010000020">
    <property type="protein sequence ID" value="MBK1877599.1"/>
    <property type="molecule type" value="Genomic_DNA"/>
</dbReference>
<keyword evidence="14" id="KW-1185">Reference proteome</keyword>
<sequence length="618" mass="69801">MDTTKKELTRIQEAIEQLLASMSSWEKHYRKELSAVHPKYQSSARNLLHYMTMRDLDVATWQHEANKLGFPSYTHIESATQHCLSSLKTIVNHLAGNQTIEKSQDALTPEESAKILKRNIKAIFGSKSKKRRTRIMVTIPLETAEAPEYAKKLVKAGMNCARINCAHDTEAEWLKMIEHIKAAAREQAVKVKIMMDLGGPKLRTGMIEPGPRVARIRPDRDELGRTTNPARVRLEIEDSEPRNGEETFIAINKTFLKKLEPGHRIRFIDTRDKHCSIRIDRVDKDAAYGTCAQSSYLQSGAKLLLEDEHGERLATSKVGDMLPKEQSLLLRIGDLLHLDAEPQLGRNAVYDETGQIQSHARISCQTPEIVDQVKAGERIFFDDGQIEGRILEKKDSSLKIKIVQARENGSKLRPDKGINLPDSDLKISGLTDKDKADLAFVAKHADTVNFSFVNTEKDVEELQAHLAKHGGEHVGIILKIETLKAFRNLPRLILKAMRNYPAGVMVARGDLAVETGWNNFPIIQEEILRICEAAHFPDIWATQVLETLAKKGTPTRSEVTDAAQAQRSECVMLNKGRYTVKAIALLDQILRKMQRYQSKKTSLRPRLKNAEKLTLDHY</sequence>
<evidence type="ECO:0000313" key="14">
    <source>
        <dbReference type="Proteomes" id="UP000617628"/>
    </source>
</evidence>
<dbReference type="PANTHER" id="PTHR11817">
    <property type="entry name" value="PYRUVATE KINASE"/>
    <property type="match status" value="1"/>
</dbReference>
<evidence type="ECO:0000256" key="11">
    <source>
        <dbReference type="ARBA" id="ARBA00023317"/>
    </source>
</evidence>
<evidence type="ECO:0000256" key="6">
    <source>
        <dbReference type="ARBA" id="ARBA00022741"/>
    </source>
</evidence>
<dbReference type="SUPFAM" id="SSF50800">
    <property type="entry name" value="PK beta-barrel domain-like"/>
    <property type="match status" value="1"/>
</dbReference>
<accession>A0A934S192</accession>
<evidence type="ECO:0000256" key="5">
    <source>
        <dbReference type="ARBA" id="ARBA00022723"/>
    </source>
</evidence>
<dbReference type="InterPro" id="IPR040442">
    <property type="entry name" value="Pyrv_kinase-like_dom_sf"/>
</dbReference>
<gene>
    <name evidence="13" type="ORF">JIN87_12045</name>
</gene>
<evidence type="ECO:0000256" key="8">
    <source>
        <dbReference type="ARBA" id="ARBA00022840"/>
    </source>
</evidence>
<proteinExistence type="inferred from homology"/>
<evidence type="ECO:0000256" key="4">
    <source>
        <dbReference type="ARBA" id="ARBA00022679"/>
    </source>
</evidence>
<keyword evidence="4" id="KW-0808">Transferase</keyword>